<keyword evidence="2" id="KW-1185">Reference proteome</keyword>
<dbReference type="Proteomes" id="UP001066276">
    <property type="component" value="Chromosome 7"/>
</dbReference>
<reference evidence="1" key="1">
    <citation type="journal article" date="2022" name="bioRxiv">
        <title>Sequencing and chromosome-scale assembly of the giantPleurodeles waltlgenome.</title>
        <authorList>
            <person name="Brown T."/>
            <person name="Elewa A."/>
            <person name="Iarovenko S."/>
            <person name="Subramanian E."/>
            <person name="Araus A.J."/>
            <person name="Petzold A."/>
            <person name="Susuki M."/>
            <person name="Suzuki K.-i.T."/>
            <person name="Hayashi T."/>
            <person name="Toyoda A."/>
            <person name="Oliveira C."/>
            <person name="Osipova E."/>
            <person name="Leigh N.D."/>
            <person name="Simon A."/>
            <person name="Yun M.H."/>
        </authorList>
    </citation>
    <scope>NUCLEOTIDE SEQUENCE</scope>
    <source>
        <strain evidence="1">20211129_DDA</strain>
        <tissue evidence="1">Liver</tissue>
    </source>
</reference>
<comment type="caution">
    <text evidence="1">The sequence shown here is derived from an EMBL/GenBank/DDBJ whole genome shotgun (WGS) entry which is preliminary data.</text>
</comment>
<proteinExistence type="predicted"/>
<gene>
    <name evidence="1" type="ORF">NDU88_011397</name>
</gene>
<protein>
    <submittedName>
        <fullName evidence="1">Uncharacterized protein</fullName>
    </submittedName>
</protein>
<name>A0AAV7Q310_PLEWA</name>
<organism evidence="1 2">
    <name type="scientific">Pleurodeles waltl</name>
    <name type="common">Iberian ribbed newt</name>
    <dbReference type="NCBI Taxonomy" id="8319"/>
    <lineage>
        <taxon>Eukaryota</taxon>
        <taxon>Metazoa</taxon>
        <taxon>Chordata</taxon>
        <taxon>Craniata</taxon>
        <taxon>Vertebrata</taxon>
        <taxon>Euteleostomi</taxon>
        <taxon>Amphibia</taxon>
        <taxon>Batrachia</taxon>
        <taxon>Caudata</taxon>
        <taxon>Salamandroidea</taxon>
        <taxon>Salamandridae</taxon>
        <taxon>Pleurodelinae</taxon>
        <taxon>Pleurodeles</taxon>
    </lineage>
</organism>
<sequence length="117" mass="13217">MKEHRPALGRVQQPHYGMQERSYRSAWAPPLRCLCEELMRALQVQAIQMALHISSFGEKVLRTTRAPSLRAGTGTVQLVTMIKIHNSDPNWRLRGRTGEEYSTLSESIHSCCQPTAA</sequence>
<evidence type="ECO:0000313" key="1">
    <source>
        <dbReference type="EMBL" id="KAJ1133098.1"/>
    </source>
</evidence>
<evidence type="ECO:0000313" key="2">
    <source>
        <dbReference type="Proteomes" id="UP001066276"/>
    </source>
</evidence>
<dbReference type="EMBL" id="JANPWB010000011">
    <property type="protein sequence ID" value="KAJ1133098.1"/>
    <property type="molecule type" value="Genomic_DNA"/>
</dbReference>
<accession>A0AAV7Q310</accession>
<dbReference type="AlphaFoldDB" id="A0AAV7Q310"/>